<dbReference type="Proteomes" id="UP000321947">
    <property type="component" value="Unassembled WGS sequence"/>
</dbReference>
<proteinExistence type="predicted"/>
<evidence type="ECO:0008006" key="3">
    <source>
        <dbReference type="Google" id="ProtNLM"/>
    </source>
</evidence>
<dbReference type="AlphaFoldDB" id="A0A5D3D074"/>
<gene>
    <name evidence="1" type="ORF">E5676_scaffold637G00250</name>
</gene>
<reference evidence="1 2" key="1">
    <citation type="submission" date="2019-08" db="EMBL/GenBank/DDBJ databases">
        <title>Draft genome sequences of two oriental melons (Cucumis melo L. var makuwa).</title>
        <authorList>
            <person name="Kwon S.-Y."/>
        </authorList>
    </citation>
    <scope>NUCLEOTIDE SEQUENCE [LARGE SCALE GENOMIC DNA]</scope>
    <source>
        <strain evidence="2">cv. Chang Bougi</strain>
        <tissue evidence="1">Leaf</tissue>
    </source>
</reference>
<organism evidence="1 2">
    <name type="scientific">Cucumis melo var. makuwa</name>
    <name type="common">Oriental melon</name>
    <dbReference type="NCBI Taxonomy" id="1194695"/>
    <lineage>
        <taxon>Eukaryota</taxon>
        <taxon>Viridiplantae</taxon>
        <taxon>Streptophyta</taxon>
        <taxon>Embryophyta</taxon>
        <taxon>Tracheophyta</taxon>
        <taxon>Spermatophyta</taxon>
        <taxon>Magnoliopsida</taxon>
        <taxon>eudicotyledons</taxon>
        <taxon>Gunneridae</taxon>
        <taxon>Pentapetalae</taxon>
        <taxon>rosids</taxon>
        <taxon>fabids</taxon>
        <taxon>Cucurbitales</taxon>
        <taxon>Cucurbitaceae</taxon>
        <taxon>Benincaseae</taxon>
        <taxon>Cucumis</taxon>
    </lineage>
</organism>
<comment type="caution">
    <text evidence="1">The sequence shown here is derived from an EMBL/GenBank/DDBJ whole genome shotgun (WGS) entry which is preliminary data.</text>
</comment>
<dbReference type="EMBL" id="SSTD01008459">
    <property type="protein sequence ID" value="TYK15849.1"/>
    <property type="molecule type" value="Genomic_DNA"/>
</dbReference>
<name>A0A5D3D074_CUCMM</name>
<accession>A0A5D3D074</accession>
<evidence type="ECO:0000313" key="1">
    <source>
        <dbReference type="EMBL" id="TYK15849.1"/>
    </source>
</evidence>
<protein>
    <recommendedName>
        <fullName evidence="3">Senescence-specific cysteine protease sag39</fullName>
    </recommendedName>
</protein>
<sequence length="191" mass="21231">MSMTNQSDKVQKDRLVELEEQMLYLMEVSDSIHFLESHLKEISKKVDTIDAVAGCIKRLPIQELLARIDTLKTEAYNTSKGKQASVEGAIPISKVKILESKSFYGERDVKALENFIFDLEQYFKATNTVIQEAKVTLATMHLFEDAKLCDSVRAPPTSHSTFGDLSAVSAGGGSTIVSLGLRNKHNYPFIS</sequence>
<evidence type="ECO:0000313" key="2">
    <source>
        <dbReference type="Proteomes" id="UP000321947"/>
    </source>
</evidence>